<name>A0ABQ8VBX5_9AGAR</name>
<evidence type="ECO:0008006" key="4">
    <source>
        <dbReference type="Google" id="ProtNLM"/>
    </source>
</evidence>
<sequence length="808" mass="86101">MTQGFTLSYSPYTLPKAMPHPKIPDSSTVPVTQQTAPIFSLPPDILYHILWDLSGGWVTLDPTTDIWVFTRVSRSLRFVGLSFANLWARVSLEPDDIRNYKRNAVNILHAILNRSTVNVSGNGHDGTLLRLRVYADMLLIHANLLDILTAHYTRWYSLDLHISLFLLNTLSAQMAPLGFPLLSHLRLSLGSDQTKIPDLEVFSLCPALKSIEFDSIPRCKALHLPWAGLTRIVLKERVRSDFLRMLLSAPALQHAELISVLPSLHPEDPNDDPLPKSRIIEHHSLKSLVLKCIPFAVVLDSLYLPNLSQLTIESTAQASFGNLLGFIRRSNENSKLEKLTLSGSLFLTEPEGALARSLSSSSLPSSLPPSPLSESGPPGSPFNVSENNSRSASSPDPKFSVPVTATLEDVLKAAPSLKTLILEDWTPVRNPSPYDQFFIAISRCGDGDGSIGLLKSGVSFPGTPVIGGMTSAMAAMTPGFGMTPALGLNRSSSLSSSNVNGLAGTLPPASAIPLHLQRIGSQSYVNSPLPGLPPHLANNPHIAAASAHLAAAGIQLPPGALTLGMTSTTAPAMADETVNLNGAHTQSQSPGPFSPGFAAGPSTSNSDFASALAYRENSDSPSDKSEGGRTPAAKNAAHSVLGVSCCVTFHPLSLSFILCSSYFSGIPAASDEVLLPNLKTLTISNLSKNIIDLHLLAGMVESRWRGQISDRTRTSGDFNAASASASAITTPTGSPSSSPPPITSSPLTRSVSPSIVSSLSLHTDLRLIKNKGSVGRIKSLQKETEEAAREGRGEKVKVYVSAKRWGGI</sequence>
<feature type="compositionally biased region" description="Polar residues" evidence="1">
    <location>
        <begin position="382"/>
        <end position="394"/>
    </location>
</feature>
<dbReference type="EMBL" id="JANVFT010000049">
    <property type="protein sequence ID" value="KAJ4486800.1"/>
    <property type="molecule type" value="Genomic_DNA"/>
</dbReference>
<feature type="region of interest" description="Disordered" evidence="1">
    <location>
        <begin position="582"/>
        <end position="602"/>
    </location>
</feature>
<protein>
    <recommendedName>
        <fullName evidence="4">F-box domain-containing protein</fullName>
    </recommendedName>
</protein>
<feature type="region of interest" description="Disordered" evidence="1">
    <location>
        <begin position="358"/>
        <end position="399"/>
    </location>
</feature>
<accession>A0ABQ8VBX5</accession>
<reference evidence="2" key="1">
    <citation type="submission" date="2022-08" db="EMBL/GenBank/DDBJ databases">
        <title>A Global Phylogenomic Analysis of the Shiitake Genus Lentinula.</title>
        <authorList>
            <consortium name="DOE Joint Genome Institute"/>
            <person name="Sierra-Patev S."/>
            <person name="Min B."/>
            <person name="Naranjo-Ortiz M."/>
            <person name="Looney B."/>
            <person name="Konkel Z."/>
            <person name="Slot J.C."/>
            <person name="Sakamoto Y."/>
            <person name="Steenwyk J.L."/>
            <person name="Rokas A."/>
            <person name="Carro J."/>
            <person name="Camarero S."/>
            <person name="Ferreira P."/>
            <person name="Molpeceres G."/>
            <person name="Ruiz-Duenas F.J."/>
            <person name="Serrano A."/>
            <person name="Henrissat B."/>
            <person name="Drula E."/>
            <person name="Hughes K.W."/>
            <person name="Mata J.L."/>
            <person name="Ishikawa N.K."/>
            <person name="Vargas-Isla R."/>
            <person name="Ushijima S."/>
            <person name="Smith C.A."/>
            <person name="Ahrendt S."/>
            <person name="Andreopoulos W."/>
            <person name="He G."/>
            <person name="Labutti K."/>
            <person name="Lipzen A."/>
            <person name="Ng V."/>
            <person name="Riley R."/>
            <person name="Sandor L."/>
            <person name="Barry K."/>
            <person name="Martinez A.T."/>
            <person name="Xiao Y."/>
            <person name="Gibbons J.G."/>
            <person name="Terashima K."/>
            <person name="Grigoriev I.V."/>
            <person name="Hibbett D.S."/>
        </authorList>
    </citation>
    <scope>NUCLEOTIDE SEQUENCE</scope>
    <source>
        <strain evidence="2">RHP3577 ss4</strain>
    </source>
</reference>
<keyword evidence="3" id="KW-1185">Reference proteome</keyword>
<feature type="compositionally biased region" description="Low complexity" evidence="1">
    <location>
        <begin position="589"/>
        <end position="602"/>
    </location>
</feature>
<feature type="compositionally biased region" description="Low complexity" evidence="1">
    <location>
        <begin position="720"/>
        <end position="736"/>
    </location>
</feature>
<proteinExistence type="predicted"/>
<evidence type="ECO:0000313" key="2">
    <source>
        <dbReference type="EMBL" id="KAJ4486800.1"/>
    </source>
</evidence>
<evidence type="ECO:0000256" key="1">
    <source>
        <dbReference type="SAM" id="MobiDB-lite"/>
    </source>
</evidence>
<comment type="caution">
    <text evidence="2">The sequence shown here is derived from an EMBL/GenBank/DDBJ whole genome shotgun (WGS) entry which is preliminary data.</text>
</comment>
<evidence type="ECO:0000313" key="3">
    <source>
        <dbReference type="Proteomes" id="UP001150217"/>
    </source>
</evidence>
<organism evidence="2 3">
    <name type="scientific">Lentinula lateritia</name>
    <dbReference type="NCBI Taxonomy" id="40482"/>
    <lineage>
        <taxon>Eukaryota</taxon>
        <taxon>Fungi</taxon>
        <taxon>Dikarya</taxon>
        <taxon>Basidiomycota</taxon>
        <taxon>Agaricomycotina</taxon>
        <taxon>Agaricomycetes</taxon>
        <taxon>Agaricomycetidae</taxon>
        <taxon>Agaricales</taxon>
        <taxon>Marasmiineae</taxon>
        <taxon>Omphalotaceae</taxon>
        <taxon>Lentinula</taxon>
    </lineage>
</organism>
<gene>
    <name evidence="2" type="ORF">C8R41DRAFT_982022</name>
</gene>
<feature type="region of interest" description="Disordered" evidence="1">
    <location>
        <begin position="715"/>
        <end position="750"/>
    </location>
</feature>
<dbReference type="Proteomes" id="UP001150217">
    <property type="component" value="Unassembled WGS sequence"/>
</dbReference>